<dbReference type="InterPro" id="IPR000192">
    <property type="entry name" value="Aminotrans_V_dom"/>
</dbReference>
<dbReference type="AlphaFoldDB" id="A0AAI8AMN7"/>
<keyword evidence="2" id="KW-0663">Pyridoxal phosphate</keyword>
<dbReference type="PANTHER" id="PTHR43586:SF8">
    <property type="entry name" value="CYSTEINE DESULFURASE 1, CHLOROPLASTIC"/>
    <property type="match status" value="1"/>
</dbReference>
<dbReference type="InterPro" id="IPR015421">
    <property type="entry name" value="PyrdxlP-dep_Trfase_major"/>
</dbReference>
<evidence type="ECO:0000259" key="3">
    <source>
        <dbReference type="Pfam" id="PF00266"/>
    </source>
</evidence>
<reference evidence="4 5" key="1">
    <citation type="journal article" date="2013" name="Genome Announc.">
        <title>Complete Genome Sequence of Mycoplasma hyorhinis Strain SK76.</title>
        <authorList>
            <person name="Goodison S."/>
            <person name="Urquidi V."/>
            <person name="Kumar D."/>
            <person name="Reyes L."/>
            <person name="Rosser C.J."/>
        </authorList>
    </citation>
    <scope>NUCLEOTIDE SEQUENCE [LARGE SCALE GENOMIC DNA]</scope>
    <source>
        <strain evidence="4 5">SK76</strain>
    </source>
</reference>
<dbReference type="Pfam" id="PF00266">
    <property type="entry name" value="Aminotran_5"/>
    <property type="match status" value="1"/>
</dbReference>
<dbReference type="Proteomes" id="UP000009399">
    <property type="component" value="Chromosome"/>
</dbReference>
<accession>A0AAI8AMN7</accession>
<dbReference type="Gene3D" id="3.40.640.10">
    <property type="entry name" value="Type I PLP-dependent aspartate aminotransferase-like (Major domain)"/>
    <property type="match status" value="1"/>
</dbReference>
<gene>
    <name evidence="4" type="ORF">MOS_342</name>
</gene>
<organism evidence="4 5">
    <name type="scientific">Mesomycoplasma hyorhinis SK76</name>
    <dbReference type="NCBI Taxonomy" id="1118964"/>
    <lineage>
        <taxon>Bacteria</taxon>
        <taxon>Bacillati</taxon>
        <taxon>Mycoplasmatota</taxon>
        <taxon>Mycoplasmoidales</taxon>
        <taxon>Metamycoplasmataceae</taxon>
        <taxon>Mesomycoplasma</taxon>
    </lineage>
</organism>
<dbReference type="KEGG" id="mhs:MOS_342"/>
<dbReference type="RefSeq" id="WP_013302135.1">
    <property type="nucleotide sequence ID" value="NC_019552.1"/>
</dbReference>
<comment type="cofactor">
    <cofactor evidence="1">
        <name>pyridoxal 5'-phosphate</name>
        <dbReference type="ChEBI" id="CHEBI:597326"/>
    </cofactor>
</comment>
<dbReference type="EMBL" id="CP003914">
    <property type="protein sequence ID" value="AFX74267.1"/>
    <property type="molecule type" value="Genomic_DNA"/>
</dbReference>
<dbReference type="InterPro" id="IPR015422">
    <property type="entry name" value="PyrdxlP-dep_Trfase_small"/>
</dbReference>
<name>A0AAI8AMN7_MESHY</name>
<dbReference type="SUPFAM" id="SSF53383">
    <property type="entry name" value="PLP-dependent transferases"/>
    <property type="match status" value="1"/>
</dbReference>
<dbReference type="InterPro" id="IPR015424">
    <property type="entry name" value="PyrdxlP-dep_Trfase"/>
</dbReference>
<feature type="domain" description="Aminotransferase class V" evidence="3">
    <location>
        <begin position="15"/>
        <end position="369"/>
    </location>
</feature>
<dbReference type="PANTHER" id="PTHR43586">
    <property type="entry name" value="CYSTEINE DESULFURASE"/>
    <property type="match status" value="1"/>
</dbReference>
<evidence type="ECO:0000256" key="2">
    <source>
        <dbReference type="ARBA" id="ARBA00022898"/>
    </source>
</evidence>
<dbReference type="Gene3D" id="3.90.1150.10">
    <property type="entry name" value="Aspartate Aminotransferase, domain 1"/>
    <property type="match status" value="1"/>
</dbReference>
<evidence type="ECO:0000313" key="5">
    <source>
        <dbReference type="Proteomes" id="UP000009399"/>
    </source>
</evidence>
<evidence type="ECO:0000256" key="1">
    <source>
        <dbReference type="ARBA" id="ARBA00001933"/>
    </source>
</evidence>
<proteinExistence type="predicted"/>
<protein>
    <submittedName>
        <fullName evidence="4">Cysteine desulfurase</fullName>
    </submittedName>
</protein>
<evidence type="ECO:0000313" key="4">
    <source>
        <dbReference type="EMBL" id="AFX74267.1"/>
    </source>
</evidence>
<sequence length="383" mass="43252">MKSYKKQFPILKTITYFDSAALVQKPLSVIKAGAEFYTKFAINNHSKNSKLGLIIEEKIATVRKKIAKLIQAQSDEIIFTSGTTESINLFALMIQSQIKANDEILLSKYNHTSNLIPWFNIAKATKAKIVLSNNLEKDINKKTKIIAYSQKTNNINIIFDQAKIYNLALKNKAIVVNDATQAINSQEVNFNYFDVVAFSTNKLYGPTGLGILAIKKPLLDTLEPIKTGGGTISTIIDSQNWNYYNNVNKFEAGTLNLSAIWEFENALNLIETIGIANIKNYLKKLSFYLFDQLSQIENIQIYSKRGDSIILFNINNIPAQDISSYLGHNDIYVRSGTFCAPLISQILNQDSFVRVSLALYNDKKDVDKLVQYLKKYEGFLDFV</sequence>